<comment type="caution">
    <text evidence="1">The sequence shown here is derived from an EMBL/GenBank/DDBJ whole genome shotgun (WGS) entry which is preliminary data.</text>
</comment>
<name>A0ABU6TM23_9FABA</name>
<organism evidence="1 2">
    <name type="scientific">Stylosanthes scabra</name>
    <dbReference type="NCBI Taxonomy" id="79078"/>
    <lineage>
        <taxon>Eukaryota</taxon>
        <taxon>Viridiplantae</taxon>
        <taxon>Streptophyta</taxon>
        <taxon>Embryophyta</taxon>
        <taxon>Tracheophyta</taxon>
        <taxon>Spermatophyta</taxon>
        <taxon>Magnoliopsida</taxon>
        <taxon>eudicotyledons</taxon>
        <taxon>Gunneridae</taxon>
        <taxon>Pentapetalae</taxon>
        <taxon>rosids</taxon>
        <taxon>fabids</taxon>
        <taxon>Fabales</taxon>
        <taxon>Fabaceae</taxon>
        <taxon>Papilionoideae</taxon>
        <taxon>50 kb inversion clade</taxon>
        <taxon>dalbergioids sensu lato</taxon>
        <taxon>Dalbergieae</taxon>
        <taxon>Pterocarpus clade</taxon>
        <taxon>Stylosanthes</taxon>
    </lineage>
</organism>
<gene>
    <name evidence="1" type="ORF">PIB30_066463</name>
</gene>
<evidence type="ECO:0000313" key="2">
    <source>
        <dbReference type="Proteomes" id="UP001341840"/>
    </source>
</evidence>
<sequence>MKPNVMVEVWHGFGFGLLVEGCGLYYKISLQKAEQSSSANKFSTLNIHQATCNNQHIYRTEYLCKLTPKSVNPRQRRQKLDVRNPYGLPDFHRQVHRIVSINKE</sequence>
<evidence type="ECO:0000313" key="1">
    <source>
        <dbReference type="EMBL" id="MED6149842.1"/>
    </source>
</evidence>
<proteinExistence type="predicted"/>
<dbReference type="Proteomes" id="UP001341840">
    <property type="component" value="Unassembled WGS sequence"/>
</dbReference>
<keyword evidence="2" id="KW-1185">Reference proteome</keyword>
<dbReference type="EMBL" id="JASCZI010091299">
    <property type="protein sequence ID" value="MED6149842.1"/>
    <property type="molecule type" value="Genomic_DNA"/>
</dbReference>
<accession>A0ABU6TM23</accession>
<reference evidence="1 2" key="1">
    <citation type="journal article" date="2023" name="Plants (Basel)">
        <title>Bridging the Gap: Combining Genomics and Transcriptomics Approaches to Understand Stylosanthes scabra, an Orphan Legume from the Brazilian Caatinga.</title>
        <authorList>
            <person name="Ferreira-Neto J.R.C."/>
            <person name="da Silva M.D."/>
            <person name="Binneck E."/>
            <person name="de Melo N.F."/>
            <person name="da Silva R.H."/>
            <person name="de Melo A.L.T.M."/>
            <person name="Pandolfi V."/>
            <person name="Bustamante F.O."/>
            <person name="Brasileiro-Vidal A.C."/>
            <person name="Benko-Iseppon A.M."/>
        </authorList>
    </citation>
    <scope>NUCLEOTIDE SEQUENCE [LARGE SCALE GENOMIC DNA]</scope>
    <source>
        <tissue evidence="1">Leaves</tissue>
    </source>
</reference>
<protein>
    <submittedName>
        <fullName evidence="1">Uncharacterized protein</fullName>
    </submittedName>
</protein>